<dbReference type="Proteomes" id="UP000075544">
    <property type="component" value="Unassembled WGS sequence"/>
</dbReference>
<protein>
    <submittedName>
        <fullName evidence="1">Uncharacterized protein</fullName>
    </submittedName>
</protein>
<dbReference type="EMBL" id="JRHX01000037">
    <property type="protein sequence ID" value="KXZ71283.1"/>
    <property type="molecule type" value="Genomic_DNA"/>
</dbReference>
<reference evidence="1 2" key="1">
    <citation type="journal article" date="2016" name="Sci. Rep.">
        <title>Genomic and phenotypic characterization of the species Acinetobacter venetianus.</title>
        <authorList>
            <person name="Fondi M."/>
            <person name="Maida I."/>
            <person name="Perrin E."/>
            <person name="Orlandini V."/>
            <person name="La Torre L."/>
            <person name="Bosi E."/>
            <person name="Negroni A."/>
            <person name="Zanaroli G."/>
            <person name="Fava F."/>
            <person name="Decorosi F."/>
            <person name="Giovannetti L."/>
            <person name="Viti C."/>
            <person name="Vaneechoutte M."/>
            <person name="Dijkshoorn L."/>
            <person name="Fani R."/>
        </authorList>
    </citation>
    <scope>NUCLEOTIDE SEQUENCE [LARGE SCALE GENOMIC DNA]</scope>
    <source>
        <strain evidence="1 2">LUH13518</strain>
    </source>
</reference>
<dbReference type="RefSeq" id="WP_061524478.1">
    <property type="nucleotide sequence ID" value="NZ_CAXGOK010000041.1"/>
</dbReference>
<evidence type="ECO:0000313" key="2">
    <source>
        <dbReference type="Proteomes" id="UP000075544"/>
    </source>
</evidence>
<dbReference type="InterPro" id="IPR029078">
    <property type="entry name" value="Imm44"/>
</dbReference>
<gene>
    <name evidence="1" type="ORF">AVENLUH13518_01370</name>
</gene>
<organism evidence="1 2">
    <name type="scientific">Acinetobacter venetianus</name>
    <dbReference type="NCBI Taxonomy" id="52133"/>
    <lineage>
        <taxon>Bacteria</taxon>
        <taxon>Pseudomonadati</taxon>
        <taxon>Pseudomonadota</taxon>
        <taxon>Gammaproteobacteria</taxon>
        <taxon>Moraxellales</taxon>
        <taxon>Moraxellaceae</taxon>
        <taxon>Acinetobacter</taxon>
    </lineage>
</organism>
<accession>A0A150HW23</accession>
<sequence>MQIWMSSESSKEVLNEEQLTRLQLARNYVEEILKKELKNKSYDLPLDSWDCITVMMGPNDFGERVKYSVKKRSMDFRLKIDPSVFNTTDDLGRQKLIFVMLMRSLDLLKEKFEKVKPKLDDHNYEELERLRSDALDVARNEGWL</sequence>
<dbReference type="AlphaFoldDB" id="A0A150HW23"/>
<name>A0A150HW23_9GAMM</name>
<comment type="caution">
    <text evidence="1">The sequence shown here is derived from an EMBL/GenBank/DDBJ whole genome shotgun (WGS) entry which is preliminary data.</text>
</comment>
<dbReference type="Pfam" id="PF15571">
    <property type="entry name" value="Imm44"/>
    <property type="match status" value="1"/>
</dbReference>
<dbReference type="PATRIC" id="fig|52133.19.peg.1395"/>
<proteinExistence type="predicted"/>
<evidence type="ECO:0000313" key="1">
    <source>
        <dbReference type="EMBL" id="KXZ71283.1"/>
    </source>
</evidence>